<protein>
    <recommendedName>
        <fullName evidence="3">DNA-binding protein</fullName>
    </recommendedName>
</protein>
<sequence>MESKELAKLLGISHQMCNRLKKRGMPTNSLQNALEWRKRNLDFR</sequence>
<keyword evidence="2" id="KW-1185">Reference proteome</keyword>
<evidence type="ECO:0008006" key="3">
    <source>
        <dbReference type="Google" id="ProtNLM"/>
    </source>
</evidence>
<accession>A0A1H8VMA4</accession>
<dbReference type="Proteomes" id="UP000198814">
    <property type="component" value="Unassembled WGS sequence"/>
</dbReference>
<name>A0A1H8VMA4_9PROT</name>
<proteinExistence type="predicted"/>
<gene>
    <name evidence="1" type="ORF">SAMN05216333_1642</name>
</gene>
<dbReference type="RefSeq" id="WP_256206338.1">
    <property type="nucleotide sequence ID" value="NZ_FNOE01000065.1"/>
</dbReference>
<evidence type="ECO:0000313" key="2">
    <source>
        <dbReference type="Proteomes" id="UP000198814"/>
    </source>
</evidence>
<dbReference type="EMBL" id="FODO01000064">
    <property type="protein sequence ID" value="SEP15998.1"/>
    <property type="molecule type" value="Genomic_DNA"/>
</dbReference>
<organism evidence="1 2">
    <name type="scientific">Nitrosomonas oligotropha</name>
    <dbReference type="NCBI Taxonomy" id="42354"/>
    <lineage>
        <taxon>Bacteria</taxon>
        <taxon>Pseudomonadati</taxon>
        <taxon>Pseudomonadota</taxon>
        <taxon>Betaproteobacteria</taxon>
        <taxon>Nitrosomonadales</taxon>
        <taxon>Nitrosomonadaceae</taxon>
        <taxon>Nitrosomonas</taxon>
    </lineage>
</organism>
<dbReference type="AlphaFoldDB" id="A0A1H8VMA4"/>
<evidence type="ECO:0000313" key="1">
    <source>
        <dbReference type="EMBL" id="SEP15998.1"/>
    </source>
</evidence>
<reference evidence="2" key="1">
    <citation type="submission" date="2016-10" db="EMBL/GenBank/DDBJ databases">
        <authorList>
            <person name="Varghese N."/>
            <person name="Submissions S."/>
        </authorList>
    </citation>
    <scope>NUCLEOTIDE SEQUENCE [LARGE SCALE GENOMIC DNA]</scope>
    <source>
        <strain evidence="2">Nm76</strain>
    </source>
</reference>